<evidence type="ECO:0000313" key="9">
    <source>
        <dbReference type="Proteomes" id="UP000053328"/>
    </source>
</evidence>
<feature type="region of interest" description="Disordered" evidence="6">
    <location>
        <begin position="730"/>
        <end position="760"/>
    </location>
</feature>
<feature type="compositionally biased region" description="Polar residues" evidence="6">
    <location>
        <begin position="730"/>
        <end position="759"/>
    </location>
</feature>
<protein>
    <recommendedName>
        <fullName evidence="7">Xylanolytic transcriptional activator regulatory domain-containing protein</fullName>
    </recommendedName>
</protein>
<dbReference type="GO" id="GO:0006351">
    <property type="term" value="P:DNA-templated transcription"/>
    <property type="evidence" value="ECO:0007669"/>
    <property type="project" value="InterPro"/>
</dbReference>
<keyword evidence="5" id="KW-0539">Nucleus</keyword>
<dbReference type="OrthoDB" id="654211at2759"/>
<evidence type="ECO:0000256" key="2">
    <source>
        <dbReference type="ARBA" id="ARBA00022833"/>
    </source>
</evidence>
<dbReference type="GeneID" id="27334139"/>
<dbReference type="AlphaFoldDB" id="A0A0D2BSM2"/>
<dbReference type="EMBL" id="KN847496">
    <property type="protein sequence ID" value="KIW14274.1"/>
    <property type="molecule type" value="Genomic_DNA"/>
</dbReference>
<dbReference type="HOGENOM" id="CLU_003864_1_0_1"/>
<gene>
    <name evidence="8" type="ORF">PV08_07056</name>
</gene>
<feature type="compositionally biased region" description="Basic and acidic residues" evidence="6">
    <location>
        <begin position="24"/>
        <end position="36"/>
    </location>
</feature>
<keyword evidence="2" id="KW-0862">Zinc</keyword>
<feature type="region of interest" description="Disordered" evidence="6">
    <location>
        <begin position="1"/>
        <end position="63"/>
    </location>
</feature>
<dbReference type="RefSeq" id="XP_016234490.1">
    <property type="nucleotide sequence ID" value="XM_016381388.1"/>
</dbReference>
<dbReference type="STRING" id="91928.A0A0D2BSM2"/>
<keyword evidence="9" id="KW-1185">Reference proteome</keyword>
<feature type="region of interest" description="Disordered" evidence="6">
    <location>
        <begin position="188"/>
        <end position="213"/>
    </location>
</feature>
<proteinExistence type="predicted"/>
<evidence type="ECO:0000256" key="1">
    <source>
        <dbReference type="ARBA" id="ARBA00022723"/>
    </source>
</evidence>
<evidence type="ECO:0000256" key="5">
    <source>
        <dbReference type="ARBA" id="ARBA00023242"/>
    </source>
</evidence>
<evidence type="ECO:0000313" key="8">
    <source>
        <dbReference type="EMBL" id="KIW14274.1"/>
    </source>
</evidence>
<keyword evidence="3" id="KW-0805">Transcription regulation</keyword>
<dbReference type="PANTHER" id="PTHR47660">
    <property type="entry name" value="TRANSCRIPTION FACTOR WITH C2H2 AND ZN(2)-CYS(6) DNA BINDING DOMAIN (EUROFUNG)-RELATED-RELATED"/>
    <property type="match status" value="1"/>
</dbReference>
<dbReference type="Pfam" id="PF04082">
    <property type="entry name" value="Fungal_trans"/>
    <property type="match status" value="1"/>
</dbReference>
<dbReference type="VEuPathDB" id="FungiDB:PV08_07056"/>
<evidence type="ECO:0000256" key="3">
    <source>
        <dbReference type="ARBA" id="ARBA00023015"/>
    </source>
</evidence>
<dbReference type="InterPro" id="IPR007219">
    <property type="entry name" value="XnlR_reg_dom"/>
</dbReference>
<evidence type="ECO:0000256" key="6">
    <source>
        <dbReference type="SAM" id="MobiDB-lite"/>
    </source>
</evidence>
<sequence>MRQALHPREEEALSPHGSGTRVCKHPDVLPPVRDESAVGGNVSYERVENPGEQPLADGPPNGSLADSVTPNVPVAVAGSPTWPDPAPPLSVQNPAAYSDSYFRDPGFSVDFNQQVLYMNWWSPSIDDVADWQIQQELVSTNIFPSFDASILCTEVNMPNSATTQTGGIPPAQENELMEIPSAVMRETDMHGSPHTELQSSMAQSDKTGSSSGSTVGRYYVDGVVARAALPGRFHAQPSIASPSSESINSASMASANPPSAASISFVSPTSYRTVRENLLSETPPRSRESVLSWFPTLHELSWHVQTYFDRFHSTMPFLRKATFQSAEPHWLLTLAVATVGAQYTAPESTKPMRNVLHEALQQHLNAAHRHNDVTPGPSDLPSHSGRISYLDLQVLQAAILNTLLLLHSGVQEKINSALLEKSRLVEMCDTKNLFRLACEPKRSTSNVGRDIRDWLERQALLRTGMMIWLLDAIFSYEVNSQPRMAFPPPDTPLSCSERTWEMPSEESIASETSNSLLFSHALEMLYMEKRLPKNLGDFAHVLLIHAICRRTKDVFSQAQSRLSFWTPSAAVQTRIPALATGDTCPPSNEMSLKWRNSACDCLDILHWQANGRIAESAGWEHPTVLHLHLARLLILTPTVHLQTLAANPMLLGNPDVAETPFNASRKHLINWATHDQYKARLAVIHAGALCWHIRRYSVDNVLEPFAVYMATLVIWAYSVVLVSTKISNNRQGNISNPDSMPGSQRLSGMPMQTASSTNETEIDPSMLYVDRPCDDEMVQNFARMGHKMTARMRGIPDISAPEAPKKILQEGICLLRSATGNPEARWNKFSPSRQELSPEIWGVQKQYLESLSWLESKSE</sequence>
<keyword evidence="1" id="KW-0479">Metal-binding</keyword>
<feature type="compositionally biased region" description="Basic and acidic residues" evidence="6">
    <location>
        <begin position="1"/>
        <end position="13"/>
    </location>
</feature>
<evidence type="ECO:0000259" key="7">
    <source>
        <dbReference type="Pfam" id="PF04082"/>
    </source>
</evidence>
<keyword evidence="4" id="KW-0804">Transcription</keyword>
<dbReference type="Proteomes" id="UP000053328">
    <property type="component" value="Unassembled WGS sequence"/>
</dbReference>
<feature type="compositionally biased region" description="Polar residues" evidence="6">
    <location>
        <begin position="195"/>
        <end position="213"/>
    </location>
</feature>
<organism evidence="8 9">
    <name type="scientific">Exophiala spinifera</name>
    <dbReference type="NCBI Taxonomy" id="91928"/>
    <lineage>
        <taxon>Eukaryota</taxon>
        <taxon>Fungi</taxon>
        <taxon>Dikarya</taxon>
        <taxon>Ascomycota</taxon>
        <taxon>Pezizomycotina</taxon>
        <taxon>Eurotiomycetes</taxon>
        <taxon>Chaetothyriomycetidae</taxon>
        <taxon>Chaetothyriales</taxon>
        <taxon>Herpotrichiellaceae</taxon>
        <taxon>Exophiala</taxon>
    </lineage>
</organism>
<evidence type="ECO:0000256" key="4">
    <source>
        <dbReference type="ARBA" id="ARBA00023163"/>
    </source>
</evidence>
<dbReference type="GO" id="GO:0008270">
    <property type="term" value="F:zinc ion binding"/>
    <property type="evidence" value="ECO:0007669"/>
    <property type="project" value="InterPro"/>
</dbReference>
<dbReference type="PANTHER" id="PTHR47660:SF7">
    <property type="entry name" value="TRANSCRIPTION FACTOR WITH C2H2 AND ZN(2)-CYS(6) DNA BINDING DOMAIN (EUROFUNG)"/>
    <property type="match status" value="1"/>
</dbReference>
<name>A0A0D2BSM2_9EURO</name>
<feature type="domain" description="Xylanolytic transcriptional activator regulatory" evidence="7">
    <location>
        <begin position="305"/>
        <end position="543"/>
    </location>
</feature>
<dbReference type="GO" id="GO:0003677">
    <property type="term" value="F:DNA binding"/>
    <property type="evidence" value="ECO:0007669"/>
    <property type="project" value="InterPro"/>
</dbReference>
<accession>A0A0D2BSM2</accession>
<dbReference type="CDD" id="cd12148">
    <property type="entry name" value="fungal_TF_MHR"/>
    <property type="match status" value="1"/>
</dbReference>
<reference evidence="8 9" key="1">
    <citation type="submission" date="2015-01" db="EMBL/GenBank/DDBJ databases">
        <title>The Genome Sequence of Exophiala spinifera CBS89968.</title>
        <authorList>
            <consortium name="The Broad Institute Genomics Platform"/>
            <person name="Cuomo C."/>
            <person name="de Hoog S."/>
            <person name="Gorbushina A."/>
            <person name="Stielow B."/>
            <person name="Teixiera M."/>
            <person name="Abouelleil A."/>
            <person name="Chapman S.B."/>
            <person name="Priest M."/>
            <person name="Young S.K."/>
            <person name="Wortman J."/>
            <person name="Nusbaum C."/>
            <person name="Birren B."/>
        </authorList>
    </citation>
    <scope>NUCLEOTIDE SEQUENCE [LARGE SCALE GENOMIC DNA]</scope>
    <source>
        <strain evidence="8 9">CBS 89968</strain>
    </source>
</reference>